<protein>
    <submittedName>
        <fullName evidence="2">Uncharacterized protein</fullName>
    </submittedName>
</protein>
<dbReference type="EMBL" id="AOSV01000032">
    <property type="protein sequence ID" value="EMG36180.1"/>
    <property type="molecule type" value="Genomic_DNA"/>
</dbReference>
<feature type="region of interest" description="Disordered" evidence="1">
    <location>
        <begin position="1"/>
        <end position="25"/>
    </location>
</feature>
<gene>
    <name evidence="2" type="ORF">PCS_03122</name>
</gene>
<evidence type="ECO:0000313" key="3">
    <source>
        <dbReference type="Proteomes" id="UP000011922"/>
    </source>
</evidence>
<dbReference type="AlphaFoldDB" id="M5PQA4"/>
<evidence type="ECO:0000313" key="2">
    <source>
        <dbReference type="EMBL" id="EMG36180.1"/>
    </source>
</evidence>
<feature type="non-terminal residue" evidence="2">
    <location>
        <position position="144"/>
    </location>
</feature>
<feature type="compositionally biased region" description="Basic residues" evidence="1">
    <location>
        <begin position="1"/>
        <end position="10"/>
    </location>
</feature>
<organism evidence="2 3">
    <name type="scientific">Desulfocurvibacter africanus PCS</name>
    <dbReference type="NCBI Taxonomy" id="1262666"/>
    <lineage>
        <taxon>Bacteria</taxon>
        <taxon>Pseudomonadati</taxon>
        <taxon>Thermodesulfobacteriota</taxon>
        <taxon>Desulfovibrionia</taxon>
        <taxon>Desulfovibrionales</taxon>
        <taxon>Desulfovibrionaceae</taxon>
        <taxon>Desulfocurvibacter</taxon>
    </lineage>
</organism>
<dbReference type="Proteomes" id="UP000011922">
    <property type="component" value="Unassembled WGS sequence"/>
</dbReference>
<comment type="caution">
    <text evidence="2">The sequence shown here is derived from an EMBL/GenBank/DDBJ whole genome shotgun (WGS) entry which is preliminary data.</text>
</comment>
<sequence>MSGIRGRKKVERGAAPLHTSPRQGRTRPWTRAFFFAAGMAALLLGLSCAPKDPRWTQPGVSSMTLDLDQADCRATAEAMAREASALRQRPLPDTAWRIYLRCMAARGWLAEKADASDTPVPPSTEHRGSRGAPAPGGWGFGGGA</sequence>
<feature type="compositionally biased region" description="Gly residues" evidence="1">
    <location>
        <begin position="134"/>
        <end position="144"/>
    </location>
</feature>
<dbReference type="RefSeq" id="WP_005988826.1">
    <property type="nucleotide sequence ID" value="NZ_AOSV01000032.1"/>
</dbReference>
<name>M5PQA4_DESAF</name>
<evidence type="ECO:0000256" key="1">
    <source>
        <dbReference type="SAM" id="MobiDB-lite"/>
    </source>
</evidence>
<reference evidence="2 3" key="1">
    <citation type="journal article" date="2013" name="Genome Announc.">
        <title>Draft Genome Sequence for Desulfovibrio africanus Strain PCS.</title>
        <authorList>
            <person name="Brown S.D."/>
            <person name="Utturkar S.M."/>
            <person name="Arkin A.P."/>
            <person name="Deutschbauer A.M."/>
            <person name="Elias D.A."/>
            <person name="Hazen T.C."/>
            <person name="Chakraborty R."/>
        </authorList>
    </citation>
    <scope>NUCLEOTIDE SEQUENCE [LARGE SCALE GENOMIC DNA]</scope>
    <source>
        <strain evidence="2 3">PCS</strain>
    </source>
</reference>
<accession>M5PQA4</accession>
<proteinExistence type="predicted"/>
<feature type="region of interest" description="Disordered" evidence="1">
    <location>
        <begin position="113"/>
        <end position="144"/>
    </location>
</feature>